<feature type="non-terminal residue" evidence="2">
    <location>
        <position position="1"/>
    </location>
</feature>
<name>A0A8J8CHM3_9ARCH</name>
<protein>
    <submittedName>
        <fullName evidence="2">DUF11 domain-containing protein</fullName>
    </submittedName>
</protein>
<comment type="caution">
    <text evidence="2">The sequence shown here is derived from an EMBL/GenBank/DDBJ whole genome shotgun (WGS) entry which is preliminary data.</text>
</comment>
<feature type="non-terminal residue" evidence="2">
    <location>
        <position position="601"/>
    </location>
</feature>
<proteinExistence type="predicted"/>
<dbReference type="AlphaFoldDB" id="A0A8J8CHM3"/>
<dbReference type="PANTHER" id="PTHR34819">
    <property type="entry name" value="LARGE CYSTEINE-RICH PERIPLASMIC PROTEIN OMCB"/>
    <property type="match status" value="1"/>
</dbReference>
<dbReference type="Gene3D" id="2.60.40.10">
    <property type="entry name" value="Immunoglobulins"/>
    <property type="match status" value="1"/>
</dbReference>
<organism evidence="2 3">
    <name type="scientific">Candidatus Altarchaeum hamiconexum</name>
    <dbReference type="NCBI Taxonomy" id="1803513"/>
    <lineage>
        <taxon>Archaea</taxon>
        <taxon>Candidatus Altarchaeota</taxon>
        <taxon>Candidatus Altiarchaeia</taxon>
        <taxon>Candidatus Altarchaeales</taxon>
        <taxon>Candidatus Altarchaeaceae</taxon>
        <taxon>Candidatus Altarchaeum</taxon>
    </lineage>
</organism>
<dbReference type="EMBL" id="JAACQH010000182">
    <property type="protein sequence ID" value="NCS92091.1"/>
    <property type="molecule type" value="Genomic_DNA"/>
</dbReference>
<reference evidence="2" key="1">
    <citation type="submission" date="2019-11" db="EMBL/GenBank/DDBJ databases">
        <title>Lipid analysis of CO2-rich subsurface aquifers suggests an autotrophy-based deep biosphere with lysolipids enriched in CPR bacteria.</title>
        <authorList>
            <person name="Probst A.J."/>
            <person name="Elling F.J."/>
            <person name="Castelle C.J."/>
            <person name="Zhu Q."/>
            <person name="Elvert M."/>
            <person name="Birarda G."/>
            <person name="Holman H.-Y."/>
            <person name="Lane K.R."/>
            <person name="Ladd B."/>
            <person name="Ryan M.C."/>
            <person name="Woyke T."/>
            <person name="Hinrichs K.-U."/>
            <person name="Banfield J.F."/>
        </authorList>
    </citation>
    <scope>NUCLEOTIDE SEQUENCE</scope>
    <source>
        <strain evidence="2">CG_2015-04_33_537</strain>
    </source>
</reference>
<feature type="domain" description="DUF11" evidence="1">
    <location>
        <begin position="447"/>
        <end position="535"/>
    </location>
</feature>
<dbReference type="InterPro" id="IPR051172">
    <property type="entry name" value="Chlamydia_OmcB"/>
</dbReference>
<accession>A0A8J8CHM3</accession>
<sequence>NKITANYPIDTSSNDSITFTVKKAPQPNLVITKTPKYQEITKGNIVTFTINISNNGTGTAYNLTLNDTLAYDYPEFENMNLTPTFNNTIGDLQPGNSTIITVKFNTSNAYVNSNYTNVVKVVGHKDNETGDIILKTDTANVFINLPPEPSYPKLRITKCVNTSPVNVNDLPSATNWHNFFTCPQDDKSDSKIIIKNYSKNSTLCFRVTIENIGNANIYNVTFYDILPKGFIPYNEYHNNRINEKREEMYSSASVYSYYICANITENASYGWNMNYVHTEGYYLNSTGGYEKTYDEGDVQMYIPEPPDYPKLNVTKTANQSSVITGENVTFIINVTNYGNSTSFNTTFEDIINLNYTYINITGDITNVIINHPPNYTLIIGNLGDISVNESKTFNIILTIGSTVQAMFLRANVITAYGHYNNATGDVVSGTDDEWINITKKKICYPTLSVIKTADVLQIVIGENTTINYTITLNNTGTCIAYNITIKDTLPNGFTTNDNLTFYLDNLTNGSAVTYNIIVYSNIQMNEGDALNKVDVEFRAENMSGEKSRSSITKTIPIVKKEPNLIVTKTPTNDVNIAVGDTINFTIIVNNTGTGTAYNITI</sequence>
<dbReference type="NCBIfam" id="TIGR01451">
    <property type="entry name" value="B_ant_repeat"/>
    <property type="match status" value="4"/>
</dbReference>
<dbReference type="Pfam" id="PF01345">
    <property type="entry name" value="DUF11"/>
    <property type="match status" value="3"/>
</dbReference>
<dbReference type="InterPro" id="IPR047589">
    <property type="entry name" value="DUF11_rpt"/>
</dbReference>
<evidence type="ECO:0000259" key="1">
    <source>
        <dbReference type="Pfam" id="PF01345"/>
    </source>
</evidence>
<evidence type="ECO:0000313" key="3">
    <source>
        <dbReference type="Proteomes" id="UP000738826"/>
    </source>
</evidence>
<evidence type="ECO:0000313" key="2">
    <source>
        <dbReference type="EMBL" id="NCS92091.1"/>
    </source>
</evidence>
<dbReference type="Proteomes" id="UP000738826">
    <property type="component" value="Unassembled WGS sequence"/>
</dbReference>
<feature type="domain" description="DUF11" evidence="1">
    <location>
        <begin position="29"/>
        <end position="129"/>
    </location>
</feature>
<gene>
    <name evidence="2" type="ORF">GW779_06820</name>
</gene>
<dbReference type="InterPro" id="IPR013783">
    <property type="entry name" value="Ig-like_fold"/>
</dbReference>
<dbReference type="PANTHER" id="PTHR34819:SF3">
    <property type="entry name" value="CELL SURFACE PROTEIN"/>
    <property type="match status" value="1"/>
</dbReference>
<feature type="domain" description="DUF11" evidence="1">
    <location>
        <begin position="311"/>
        <end position="412"/>
    </location>
</feature>
<dbReference type="InterPro" id="IPR001434">
    <property type="entry name" value="OmcB-like_DUF11"/>
</dbReference>